<dbReference type="Pfam" id="PF23674">
    <property type="entry name" value="RYYR-CCHC"/>
    <property type="match status" value="2"/>
</dbReference>
<feature type="domain" description="RYYR-CCHC" evidence="2">
    <location>
        <begin position="104"/>
        <end position="179"/>
    </location>
</feature>
<evidence type="ECO:0000313" key="5">
    <source>
        <dbReference type="WBParaSite" id="ASIM_0001509401-mRNA-1"/>
    </source>
</evidence>
<reference evidence="5" key="1">
    <citation type="submission" date="2017-02" db="UniProtKB">
        <authorList>
            <consortium name="WormBaseParasite"/>
        </authorList>
    </citation>
    <scope>IDENTIFICATION</scope>
</reference>
<feature type="compositionally biased region" description="Polar residues" evidence="1">
    <location>
        <begin position="492"/>
        <end position="510"/>
    </location>
</feature>
<dbReference type="OrthoDB" id="5822780at2759"/>
<evidence type="ECO:0000313" key="3">
    <source>
        <dbReference type="EMBL" id="VDK52612.1"/>
    </source>
</evidence>
<organism evidence="5">
    <name type="scientific">Anisakis simplex</name>
    <name type="common">Herring worm</name>
    <dbReference type="NCBI Taxonomy" id="6269"/>
    <lineage>
        <taxon>Eukaryota</taxon>
        <taxon>Metazoa</taxon>
        <taxon>Ecdysozoa</taxon>
        <taxon>Nematoda</taxon>
        <taxon>Chromadorea</taxon>
        <taxon>Rhabditida</taxon>
        <taxon>Spirurina</taxon>
        <taxon>Ascaridomorpha</taxon>
        <taxon>Ascaridoidea</taxon>
        <taxon>Anisakidae</taxon>
        <taxon>Anisakis</taxon>
        <taxon>Anisakis simplex complex</taxon>
    </lineage>
</organism>
<keyword evidence="4" id="KW-1185">Reference proteome</keyword>
<dbReference type="Proteomes" id="UP000267096">
    <property type="component" value="Unassembled WGS sequence"/>
</dbReference>
<dbReference type="EMBL" id="UYRR01031789">
    <property type="protein sequence ID" value="VDK52612.1"/>
    <property type="molecule type" value="Genomic_DNA"/>
</dbReference>
<dbReference type="AlphaFoldDB" id="A0A0M3K2F4"/>
<evidence type="ECO:0000256" key="1">
    <source>
        <dbReference type="SAM" id="MobiDB-lite"/>
    </source>
</evidence>
<feature type="region of interest" description="Disordered" evidence="1">
    <location>
        <begin position="491"/>
        <end position="537"/>
    </location>
</feature>
<name>A0A0M3K2F4_ANISI</name>
<feature type="domain" description="RYYR-CCHC" evidence="2">
    <location>
        <begin position="349"/>
        <end position="426"/>
    </location>
</feature>
<evidence type="ECO:0000313" key="4">
    <source>
        <dbReference type="Proteomes" id="UP000267096"/>
    </source>
</evidence>
<evidence type="ECO:0000259" key="2">
    <source>
        <dbReference type="Pfam" id="PF23674"/>
    </source>
</evidence>
<proteinExistence type="predicted"/>
<protein>
    <submittedName>
        <fullName evidence="5">FLYWCH-type domain-containing protein</fullName>
    </submittedName>
</protein>
<reference evidence="3 4" key="2">
    <citation type="submission" date="2018-11" db="EMBL/GenBank/DDBJ databases">
        <authorList>
            <consortium name="Pathogen Informatics"/>
        </authorList>
    </citation>
    <scope>NUCLEOTIDE SEQUENCE [LARGE SCALE GENOMIC DNA]</scope>
</reference>
<accession>A0A0M3K2F4</accession>
<dbReference type="InterPro" id="IPR057001">
    <property type="entry name" value="RYYR-CCHC"/>
</dbReference>
<dbReference type="WBParaSite" id="ASIM_0001509401-mRNA-1">
    <property type="protein sequence ID" value="ASIM_0001509401-mRNA-1"/>
    <property type="gene ID" value="ASIM_0001509401"/>
</dbReference>
<gene>
    <name evidence="3" type="ORF">ASIM_LOCUS14504</name>
</gene>
<sequence length="537" mass="61513">MHFVFFATFLDSLTSRRRVSTARCIVCKGSIWQHAPHQVCAVDDASTGREVVKQYADGLTSLRKAVKEVQDRAGMTISPATISKYARGKTDVMDESSGTGNLDITLSQKLRRTVLNIREGDYVRQYCSANGLDGRNIKYYKCQTCHKLKLRGGTNTVPYICVRQGEIVSNAHPIHDERCHPIRLEEAVAVAEDREARLRVREGQEPRTAFNEAFHRCINLDNTYKVNDYLPLWKNIKRSYYRHRKVQQPNAQPPPNPTGMEDVVDQTNGRAPMPVEDDSFDFLERIGFEGFTSSVATSSNDPIIDDKTIVEEQVPIQTETCDEPPRKREEYEIGFQSRALKDSGGEILEMTLSQKLRRTVLNIRENDEYVRQYCSANGLNGKDMQYYRCQTCHKLRLRGGTNIVPYITVRRGEIIGNAHPTHDQRCQPVKLEEAMAVAEDREARLRIREGQLQPRDAFSEAFHRCVDYKNNKVNDYTPLWKRVKRAYYRHQQVPSTSSYQNDVPSTTTLMDQPIDADDFKPQNPSPYHELPLSLSTL</sequence>